<sequence length="318" mass="34590">MGFGDSVAALLETYSNCLSLLKAFKRKGGNQLIEAEDRRAHLRKSLKSDRALVERAYSTRLSRSGSRLSKGDAPAVSALGRILKKLRAAIANLLRFSSTKQGLDLDYQSLMSLSNSSRVDAIKAIDRLSRRLDSPSRSSVVTSSSKTSSSPSASSRHKRHSSSSPDEAPRKSKTASPESTPKKASSSSSSKDGKAVGKPKPESRAKNPPAEKSRPAAKTSHRRTGSGEKRAPPPAPPETAPPLPNRISFISISTDSTKLGEIPERKLRRRYPAADSSSDEYNVAPMYPLKPYTTEVKERRFWGMFGRNRDGRTAPSGH</sequence>
<name>A0AAE0KCZ6_9PEZI</name>
<evidence type="ECO:0000256" key="1">
    <source>
        <dbReference type="SAM" id="MobiDB-lite"/>
    </source>
</evidence>
<feature type="compositionally biased region" description="Pro residues" evidence="1">
    <location>
        <begin position="232"/>
        <end position="244"/>
    </location>
</feature>
<evidence type="ECO:0000313" key="2">
    <source>
        <dbReference type="EMBL" id="KAK3373715.1"/>
    </source>
</evidence>
<feature type="compositionally biased region" description="Low complexity" evidence="1">
    <location>
        <begin position="175"/>
        <end position="190"/>
    </location>
</feature>
<feature type="compositionally biased region" description="Basic and acidic residues" evidence="1">
    <location>
        <begin position="191"/>
        <end position="214"/>
    </location>
</feature>
<dbReference type="EMBL" id="JAULSN010000004">
    <property type="protein sequence ID" value="KAK3373715.1"/>
    <property type="molecule type" value="Genomic_DNA"/>
</dbReference>
<accession>A0AAE0KCZ6</accession>
<feature type="region of interest" description="Disordered" evidence="1">
    <location>
        <begin position="131"/>
        <end position="265"/>
    </location>
</feature>
<feature type="compositionally biased region" description="Low complexity" evidence="1">
    <location>
        <begin position="135"/>
        <end position="154"/>
    </location>
</feature>
<feature type="compositionally biased region" description="Polar residues" evidence="1">
    <location>
        <begin position="248"/>
        <end position="257"/>
    </location>
</feature>
<gene>
    <name evidence="2" type="ORF">B0T24DRAFT_679124</name>
</gene>
<dbReference type="Proteomes" id="UP001287356">
    <property type="component" value="Unassembled WGS sequence"/>
</dbReference>
<protein>
    <submittedName>
        <fullName evidence="2">Uncharacterized protein</fullName>
    </submittedName>
</protein>
<comment type="caution">
    <text evidence="2">The sequence shown here is derived from an EMBL/GenBank/DDBJ whole genome shotgun (WGS) entry which is preliminary data.</text>
</comment>
<reference evidence="2" key="2">
    <citation type="submission" date="2023-06" db="EMBL/GenBank/DDBJ databases">
        <authorList>
            <consortium name="Lawrence Berkeley National Laboratory"/>
            <person name="Haridas S."/>
            <person name="Hensen N."/>
            <person name="Bonometti L."/>
            <person name="Westerberg I."/>
            <person name="Brannstrom I.O."/>
            <person name="Guillou S."/>
            <person name="Cros-Aarteil S."/>
            <person name="Calhoun S."/>
            <person name="Kuo A."/>
            <person name="Mondo S."/>
            <person name="Pangilinan J."/>
            <person name="Riley R."/>
            <person name="Labutti K."/>
            <person name="Andreopoulos B."/>
            <person name="Lipzen A."/>
            <person name="Chen C."/>
            <person name="Yanf M."/>
            <person name="Daum C."/>
            <person name="Ng V."/>
            <person name="Clum A."/>
            <person name="Steindorff A."/>
            <person name="Ohm R."/>
            <person name="Martin F."/>
            <person name="Silar P."/>
            <person name="Natvig D."/>
            <person name="Lalanne C."/>
            <person name="Gautier V."/>
            <person name="Ament-Velasquez S.L."/>
            <person name="Kruys A."/>
            <person name="Hutchinson M.I."/>
            <person name="Powell A.J."/>
            <person name="Barry K."/>
            <person name="Miller A.N."/>
            <person name="Grigoriev I.V."/>
            <person name="Debuchy R."/>
            <person name="Gladieux P."/>
            <person name="Thoren M.H."/>
            <person name="Johannesson H."/>
        </authorList>
    </citation>
    <scope>NUCLEOTIDE SEQUENCE</scope>
    <source>
        <strain evidence="2">CBS 958.72</strain>
    </source>
</reference>
<dbReference type="AlphaFoldDB" id="A0AAE0KCZ6"/>
<proteinExistence type="predicted"/>
<evidence type="ECO:0000313" key="3">
    <source>
        <dbReference type="Proteomes" id="UP001287356"/>
    </source>
</evidence>
<reference evidence="2" key="1">
    <citation type="journal article" date="2023" name="Mol. Phylogenet. Evol.">
        <title>Genome-scale phylogeny and comparative genomics of the fungal order Sordariales.</title>
        <authorList>
            <person name="Hensen N."/>
            <person name="Bonometti L."/>
            <person name="Westerberg I."/>
            <person name="Brannstrom I.O."/>
            <person name="Guillou S."/>
            <person name="Cros-Aarteil S."/>
            <person name="Calhoun S."/>
            <person name="Haridas S."/>
            <person name="Kuo A."/>
            <person name="Mondo S."/>
            <person name="Pangilinan J."/>
            <person name="Riley R."/>
            <person name="LaButti K."/>
            <person name="Andreopoulos B."/>
            <person name="Lipzen A."/>
            <person name="Chen C."/>
            <person name="Yan M."/>
            <person name="Daum C."/>
            <person name="Ng V."/>
            <person name="Clum A."/>
            <person name="Steindorff A."/>
            <person name="Ohm R.A."/>
            <person name="Martin F."/>
            <person name="Silar P."/>
            <person name="Natvig D.O."/>
            <person name="Lalanne C."/>
            <person name="Gautier V."/>
            <person name="Ament-Velasquez S.L."/>
            <person name="Kruys A."/>
            <person name="Hutchinson M.I."/>
            <person name="Powell A.J."/>
            <person name="Barry K."/>
            <person name="Miller A.N."/>
            <person name="Grigoriev I.V."/>
            <person name="Debuchy R."/>
            <person name="Gladieux P."/>
            <person name="Hiltunen Thoren M."/>
            <person name="Johannesson H."/>
        </authorList>
    </citation>
    <scope>NUCLEOTIDE SEQUENCE</scope>
    <source>
        <strain evidence="2">CBS 958.72</strain>
    </source>
</reference>
<organism evidence="2 3">
    <name type="scientific">Lasiosphaeria ovina</name>
    <dbReference type="NCBI Taxonomy" id="92902"/>
    <lineage>
        <taxon>Eukaryota</taxon>
        <taxon>Fungi</taxon>
        <taxon>Dikarya</taxon>
        <taxon>Ascomycota</taxon>
        <taxon>Pezizomycotina</taxon>
        <taxon>Sordariomycetes</taxon>
        <taxon>Sordariomycetidae</taxon>
        <taxon>Sordariales</taxon>
        <taxon>Lasiosphaeriaceae</taxon>
        <taxon>Lasiosphaeria</taxon>
    </lineage>
</organism>
<keyword evidence="3" id="KW-1185">Reference proteome</keyword>